<sequence length="92" mass="10298">MCRNPVPSPKTPEKCSLDMMDNLEIGGPDKLKTVKSLFGHQSVRGWWPCSIKDDGKKVLEEATALLSGQSKLGTWKMFKVTKHHYPSRSPVT</sequence>
<organism evidence="1 2">
    <name type="scientific">Ataeniobius toweri</name>
    <dbReference type="NCBI Taxonomy" id="208326"/>
    <lineage>
        <taxon>Eukaryota</taxon>
        <taxon>Metazoa</taxon>
        <taxon>Chordata</taxon>
        <taxon>Craniata</taxon>
        <taxon>Vertebrata</taxon>
        <taxon>Euteleostomi</taxon>
        <taxon>Actinopterygii</taxon>
        <taxon>Neopterygii</taxon>
        <taxon>Teleostei</taxon>
        <taxon>Neoteleostei</taxon>
        <taxon>Acanthomorphata</taxon>
        <taxon>Ovalentaria</taxon>
        <taxon>Atherinomorphae</taxon>
        <taxon>Cyprinodontiformes</taxon>
        <taxon>Goodeidae</taxon>
        <taxon>Ataeniobius</taxon>
    </lineage>
</organism>
<dbReference type="EMBL" id="JAHUTI010060026">
    <property type="protein sequence ID" value="MED6251594.1"/>
    <property type="molecule type" value="Genomic_DNA"/>
</dbReference>
<reference evidence="1 2" key="1">
    <citation type="submission" date="2021-07" db="EMBL/GenBank/DDBJ databases">
        <authorList>
            <person name="Palmer J.M."/>
        </authorList>
    </citation>
    <scope>NUCLEOTIDE SEQUENCE [LARGE SCALE GENOMIC DNA]</scope>
    <source>
        <strain evidence="1 2">AT_MEX2019</strain>
        <tissue evidence="1">Muscle</tissue>
    </source>
</reference>
<evidence type="ECO:0000313" key="1">
    <source>
        <dbReference type="EMBL" id="MED6251594.1"/>
    </source>
</evidence>
<proteinExistence type="predicted"/>
<comment type="caution">
    <text evidence="1">The sequence shown here is derived from an EMBL/GenBank/DDBJ whole genome shotgun (WGS) entry which is preliminary data.</text>
</comment>
<dbReference type="Proteomes" id="UP001345963">
    <property type="component" value="Unassembled WGS sequence"/>
</dbReference>
<name>A0ABU7BPK3_9TELE</name>
<keyword evidence="2" id="KW-1185">Reference proteome</keyword>
<protein>
    <submittedName>
        <fullName evidence="1">Uncharacterized protein</fullName>
    </submittedName>
</protein>
<evidence type="ECO:0000313" key="2">
    <source>
        <dbReference type="Proteomes" id="UP001345963"/>
    </source>
</evidence>
<gene>
    <name evidence="1" type="ORF">ATANTOWER_000208</name>
</gene>
<accession>A0ABU7BPK3</accession>